<dbReference type="AlphaFoldDB" id="A0AAP8T8I0"/>
<protein>
    <submittedName>
        <fullName evidence="2">Uncharacterized protein</fullName>
    </submittedName>
</protein>
<dbReference type="EMBL" id="PJKN01000007">
    <property type="protein sequence ID" value="PNC53792.1"/>
    <property type="molecule type" value="Genomic_DNA"/>
</dbReference>
<feature type="compositionally biased region" description="Basic and acidic residues" evidence="1">
    <location>
        <begin position="50"/>
        <end position="75"/>
    </location>
</feature>
<sequence length="117" mass="13067">MVDFSARQHGDGMKSPAAEGLGRVLEAAGAGHPENPPEGVAIRRFQGNDYRNRRGFSEGAERCLRGKSPKERPSSERGGLVEARGKKKGRDARRARRSEEAFKRHNLKEELAEAWRK</sequence>
<organism evidence="2 3">
    <name type="scientific">Akkermansia muciniphila</name>
    <dbReference type="NCBI Taxonomy" id="239935"/>
    <lineage>
        <taxon>Bacteria</taxon>
        <taxon>Pseudomonadati</taxon>
        <taxon>Verrucomicrobiota</taxon>
        <taxon>Verrucomicrobiia</taxon>
        <taxon>Verrucomicrobiales</taxon>
        <taxon>Akkermansiaceae</taxon>
        <taxon>Akkermansia</taxon>
    </lineage>
</organism>
<gene>
    <name evidence="2" type="ORF">CXU09_10870</name>
</gene>
<feature type="compositionally biased region" description="Basic and acidic residues" evidence="1">
    <location>
        <begin position="1"/>
        <end position="12"/>
    </location>
</feature>
<feature type="compositionally biased region" description="Basic residues" evidence="1">
    <location>
        <begin position="85"/>
        <end position="96"/>
    </location>
</feature>
<feature type="region of interest" description="Disordered" evidence="1">
    <location>
        <begin position="1"/>
        <end position="100"/>
    </location>
</feature>
<evidence type="ECO:0000313" key="2">
    <source>
        <dbReference type="EMBL" id="PNC53792.1"/>
    </source>
</evidence>
<evidence type="ECO:0000313" key="3">
    <source>
        <dbReference type="Proteomes" id="UP000235914"/>
    </source>
</evidence>
<proteinExistence type="predicted"/>
<accession>A0AAP8T8I0</accession>
<evidence type="ECO:0000256" key="1">
    <source>
        <dbReference type="SAM" id="MobiDB-lite"/>
    </source>
</evidence>
<reference evidence="2 3" key="1">
    <citation type="journal article" date="2017" name="BMC Genomics">
        <title>Genome sequencing of 39 Akkermansia muciniphila isolates reveals its population structure, genomic and functional diverisity, and global distribution in mammalian gut microbiotas.</title>
        <authorList>
            <person name="Guo X."/>
            <person name="Li S."/>
            <person name="Zhang J."/>
            <person name="Wu F."/>
            <person name="Li X."/>
            <person name="Wu D."/>
            <person name="Zhang M."/>
            <person name="Ou Z."/>
            <person name="Jie Z."/>
            <person name="Yan Q."/>
            <person name="Li P."/>
            <person name="Yi J."/>
            <person name="Peng Y."/>
        </authorList>
    </citation>
    <scope>NUCLEOTIDE SEQUENCE [LARGE SCALE GENOMIC DNA]</scope>
    <source>
        <strain evidence="2 3">GP43</strain>
    </source>
</reference>
<dbReference type="Proteomes" id="UP000235914">
    <property type="component" value="Unassembled WGS sequence"/>
</dbReference>
<name>A0AAP8T8I0_9BACT</name>
<comment type="caution">
    <text evidence="2">The sequence shown here is derived from an EMBL/GenBank/DDBJ whole genome shotgun (WGS) entry which is preliminary data.</text>
</comment>